<proteinExistence type="predicted"/>
<accession>A0A556U691</accession>
<dbReference type="EMBL" id="VCAZ01000053">
    <property type="protein sequence ID" value="TSN12260.1"/>
    <property type="molecule type" value="Genomic_DNA"/>
</dbReference>
<dbReference type="InterPro" id="IPR008382">
    <property type="entry name" value="SPHK1-interactor_AKAP_110"/>
</dbReference>
<keyword evidence="3" id="KW-1185">Reference proteome</keyword>
<reference evidence="2 3" key="1">
    <citation type="journal article" date="2019" name="Genome Biol. Evol.">
        <title>Whole-Genome Sequencing of the Giant Devil Catfish, Bagarius yarrelli.</title>
        <authorList>
            <person name="Jiang W."/>
            <person name="Lv Y."/>
            <person name="Cheng L."/>
            <person name="Yang K."/>
            <person name="Chao B."/>
            <person name="Wang X."/>
            <person name="Li Y."/>
            <person name="Pan X."/>
            <person name="You X."/>
            <person name="Zhang Y."/>
            <person name="Yang J."/>
            <person name="Li J."/>
            <person name="Zhang X."/>
            <person name="Liu S."/>
            <person name="Sun C."/>
            <person name="Yang J."/>
            <person name="Shi Q."/>
        </authorList>
    </citation>
    <scope>NUCLEOTIDE SEQUENCE [LARGE SCALE GENOMIC DNA]</scope>
    <source>
        <strain evidence="2">JWS20170419001</strain>
        <tissue evidence="2">Muscle</tissue>
    </source>
</reference>
<sequence>MDYIDPNAPGPKPVHTDAVHQFAKMLSEDIVDAAVRKQDTHFIKDSDQICNLTQSGVRKCTLSDQEMLANSLTAKIYNNALEELARSGCSAGKISEEHSDVLQTYENAELSSYHYSTVHYCDHDVPATEKDDIYQRRYSTSPTPLDSMAHVGSLDYPDAPPTTPLLPEMLNSRASFTRKLKAVLAKEFLPSTPPPTPKDQPSLKEDKLTDSTADKSEFVVWLMSSLSLACSQLGEDNDNENGARFQSKISDFAAQLSAEIIHCVTDAGCNKSLVDLQVLANHLAKDIIRISIAEVMRWKNRKSQEGSSHLENMTQEMSDTILSDPIPNIHPVEALEALAGRLVSNTLLQALSELGSGYLENTSQTLIRDISSQESPTYLENTTQYLSDPISDIPSVEALRAMAGGLITNTLVQVVSEPGSGSLQHATSHQLPDLSSEIVPWKKLNDQCLQMSFCIPHQPRTNGWSNMKSESSCNPFDPTTGTVEDVFTENIVHELLKCSIREASNHHLRCKEKSFNSNRLNSSVEPQPVIRAFISETSCHDTQELQCLLLWAAASQTGSSTLQIDLTNKHIQQQLCSISLQSQVHSWTVGYLMTSLVKYCEDLQIASRGQSKIYTSLLGQLLLT</sequence>
<comment type="caution">
    <text evidence="2">The sequence shown here is derived from an EMBL/GenBank/DDBJ whole genome shotgun (WGS) entry which is preliminary data.</text>
</comment>
<dbReference type="GO" id="GO:0008104">
    <property type="term" value="P:intracellular protein localization"/>
    <property type="evidence" value="ECO:0007669"/>
    <property type="project" value="TreeGrafter"/>
</dbReference>
<dbReference type="GO" id="GO:0051018">
    <property type="term" value="F:protein kinase A binding"/>
    <property type="evidence" value="ECO:0007669"/>
    <property type="project" value="TreeGrafter"/>
</dbReference>
<keyword evidence="2" id="KW-0418">Kinase</keyword>
<keyword evidence="2" id="KW-0808">Transferase</keyword>
<dbReference type="GO" id="GO:0016301">
    <property type="term" value="F:kinase activity"/>
    <property type="evidence" value="ECO:0007669"/>
    <property type="project" value="UniProtKB-KW"/>
</dbReference>
<dbReference type="AlphaFoldDB" id="A0A556U691"/>
<feature type="region of interest" description="Disordered" evidence="1">
    <location>
        <begin position="187"/>
        <end position="209"/>
    </location>
</feature>
<organism evidence="2 3">
    <name type="scientific">Bagarius yarrelli</name>
    <name type="common">Goonch</name>
    <name type="synonym">Bagrus yarrelli</name>
    <dbReference type="NCBI Taxonomy" id="175774"/>
    <lineage>
        <taxon>Eukaryota</taxon>
        <taxon>Metazoa</taxon>
        <taxon>Chordata</taxon>
        <taxon>Craniata</taxon>
        <taxon>Vertebrata</taxon>
        <taxon>Euteleostomi</taxon>
        <taxon>Actinopterygii</taxon>
        <taxon>Neopterygii</taxon>
        <taxon>Teleostei</taxon>
        <taxon>Ostariophysi</taxon>
        <taxon>Siluriformes</taxon>
        <taxon>Sisoridae</taxon>
        <taxon>Sisorinae</taxon>
        <taxon>Bagarius</taxon>
    </lineage>
</organism>
<dbReference type="GO" id="GO:0005737">
    <property type="term" value="C:cytoplasm"/>
    <property type="evidence" value="ECO:0007669"/>
    <property type="project" value="TreeGrafter"/>
</dbReference>
<protein>
    <submittedName>
        <fullName evidence="2">A-kinase anchor protein 11</fullName>
    </submittedName>
</protein>
<gene>
    <name evidence="2" type="ORF">Baya_9381</name>
</gene>
<evidence type="ECO:0000313" key="3">
    <source>
        <dbReference type="Proteomes" id="UP000319801"/>
    </source>
</evidence>
<dbReference type="OrthoDB" id="9938511at2759"/>
<evidence type="ECO:0000256" key="1">
    <source>
        <dbReference type="SAM" id="MobiDB-lite"/>
    </source>
</evidence>
<dbReference type="Proteomes" id="UP000319801">
    <property type="component" value="Unassembled WGS sequence"/>
</dbReference>
<dbReference type="PANTHER" id="PTHR10226:SF3">
    <property type="entry name" value="A-KINASE ANCHOR PROTEIN 11"/>
    <property type="match status" value="1"/>
</dbReference>
<name>A0A556U691_BAGYA</name>
<evidence type="ECO:0000313" key="2">
    <source>
        <dbReference type="EMBL" id="TSN12260.1"/>
    </source>
</evidence>
<dbReference type="PANTHER" id="PTHR10226">
    <property type="entry name" value="A KINASE ANCHOR PROTEIN"/>
    <property type="match status" value="1"/>
</dbReference>